<name>A0A550C1Z9_9AGAR</name>
<evidence type="ECO:0000256" key="1">
    <source>
        <dbReference type="SAM" id="MobiDB-lite"/>
    </source>
</evidence>
<dbReference type="Gene3D" id="3.30.559.10">
    <property type="entry name" value="Chloramphenicol acetyltransferase-like domain"/>
    <property type="match status" value="2"/>
</dbReference>
<feature type="compositionally biased region" description="Low complexity" evidence="1">
    <location>
        <begin position="11"/>
        <end position="30"/>
    </location>
</feature>
<sequence>MAPGASDVPLSTSIGPSASVSPSASFSSSLRVPLSPLDINGPDISGITTGYVLQPGLDEDALRAALARVVDKWRLLAGRVVWDDAAQNYYIDVPLGPLPGESANPPPYKFTVSRRAEALAQSTPVAHVGDASVAILHCPPIAHFRDPGTVHALSDVAVYVPADGAADEPVNSAAHAPAPARAWQPLVSVHITHFTDYSCVGVSVAHGLFDAVGLGQVLAAIDAELNGRVWAVPPMYGIGATKGEPELPTYGSGNPVAEALRALEEDPAMLEEEPVSLMYLKRVLVPKEPDGLQQFMQRVEYEWTTQAVEHRAVYLGKKVVKDLVARVNAELARESGGKEHASSGDVLLAWFLKAAHGDEVSQNELLVVPYTSMRGVLSTVSGTDLSNYTHNCKYLFALPPLTIDALRAAPLSLVAVMSRRALLAARQPPAVQALLQWRERTGTLLNRQQGTDSWLVSNQCIGRFSKIDFGVEMVSFWSWTPSRLQMDHIITVNEFKGGYVVQAPMRRSRWSAMERALDAMRKL</sequence>
<feature type="region of interest" description="Disordered" evidence="1">
    <location>
        <begin position="1"/>
        <end position="30"/>
    </location>
</feature>
<dbReference type="Proteomes" id="UP000320762">
    <property type="component" value="Unassembled WGS sequence"/>
</dbReference>
<dbReference type="OrthoDB" id="21502at2759"/>
<proteinExistence type="predicted"/>
<reference evidence="2 3" key="1">
    <citation type="journal article" date="2019" name="New Phytol.">
        <title>Comparative genomics reveals unique wood-decay strategies and fruiting body development in the Schizophyllaceae.</title>
        <authorList>
            <person name="Almasi E."/>
            <person name="Sahu N."/>
            <person name="Krizsan K."/>
            <person name="Balint B."/>
            <person name="Kovacs G.M."/>
            <person name="Kiss B."/>
            <person name="Cseklye J."/>
            <person name="Drula E."/>
            <person name="Henrissat B."/>
            <person name="Nagy I."/>
            <person name="Chovatia M."/>
            <person name="Adam C."/>
            <person name="LaButti K."/>
            <person name="Lipzen A."/>
            <person name="Riley R."/>
            <person name="Grigoriev I.V."/>
            <person name="Nagy L.G."/>
        </authorList>
    </citation>
    <scope>NUCLEOTIDE SEQUENCE [LARGE SCALE GENOMIC DNA]</scope>
    <source>
        <strain evidence="2 3">NL-1724</strain>
    </source>
</reference>
<accession>A0A550C1Z9</accession>
<dbReference type="STRING" id="97359.A0A550C1Z9"/>
<keyword evidence="3" id="KW-1185">Reference proteome</keyword>
<evidence type="ECO:0000313" key="2">
    <source>
        <dbReference type="EMBL" id="TRM58824.1"/>
    </source>
</evidence>
<organism evidence="2 3">
    <name type="scientific">Schizophyllum amplum</name>
    <dbReference type="NCBI Taxonomy" id="97359"/>
    <lineage>
        <taxon>Eukaryota</taxon>
        <taxon>Fungi</taxon>
        <taxon>Dikarya</taxon>
        <taxon>Basidiomycota</taxon>
        <taxon>Agaricomycotina</taxon>
        <taxon>Agaricomycetes</taxon>
        <taxon>Agaricomycetidae</taxon>
        <taxon>Agaricales</taxon>
        <taxon>Schizophyllaceae</taxon>
        <taxon>Schizophyllum</taxon>
    </lineage>
</organism>
<dbReference type="AlphaFoldDB" id="A0A550C1Z9"/>
<comment type="caution">
    <text evidence="2">The sequence shown here is derived from an EMBL/GenBank/DDBJ whole genome shotgun (WGS) entry which is preliminary data.</text>
</comment>
<protein>
    <recommendedName>
        <fullName evidence="4">Transferase family-domain-containing protein</fullName>
    </recommendedName>
</protein>
<dbReference type="EMBL" id="VDMD01000033">
    <property type="protein sequence ID" value="TRM58824.1"/>
    <property type="molecule type" value="Genomic_DNA"/>
</dbReference>
<evidence type="ECO:0000313" key="3">
    <source>
        <dbReference type="Proteomes" id="UP000320762"/>
    </source>
</evidence>
<dbReference type="InterPro" id="IPR023213">
    <property type="entry name" value="CAT-like_dom_sf"/>
</dbReference>
<gene>
    <name evidence="2" type="ORF">BD626DRAFT_611095</name>
</gene>
<evidence type="ECO:0008006" key="4">
    <source>
        <dbReference type="Google" id="ProtNLM"/>
    </source>
</evidence>